<evidence type="ECO:0000256" key="1">
    <source>
        <dbReference type="SAM" id="Phobius"/>
    </source>
</evidence>
<feature type="transmembrane region" description="Helical" evidence="1">
    <location>
        <begin position="128"/>
        <end position="155"/>
    </location>
</feature>
<feature type="transmembrane region" description="Helical" evidence="1">
    <location>
        <begin position="75"/>
        <end position="108"/>
    </location>
</feature>
<sequence>MLILITVILLLAGLGLVFASNRYGIIVVYTGLCVAAAKASLPTVSTLIFWGIATVIVVVLSFMLPKSISGSRRGLGYIAGAALAGAMTGLVISHAWMIIGGVAGAILGGIAYSKTPAGKALGFPSSKFLNYLCAKGLPAVIAVCMAGTALLWLIFKI</sequence>
<keyword evidence="1" id="KW-0472">Membrane</keyword>
<accession>A0A2V1IIS0</accession>
<dbReference type="GeneID" id="82527244"/>
<feature type="transmembrane region" description="Helical" evidence="1">
    <location>
        <begin position="43"/>
        <end position="63"/>
    </location>
</feature>
<keyword evidence="1" id="KW-1133">Transmembrane helix</keyword>
<dbReference type="Proteomes" id="UP000244905">
    <property type="component" value="Unassembled WGS sequence"/>
</dbReference>
<gene>
    <name evidence="2" type="ORF">C5O23_13050</name>
</gene>
<name>A0A2V1IIS0_9BACT</name>
<keyword evidence="1" id="KW-0812">Transmembrane</keyword>
<dbReference type="EMBL" id="PUEC01000045">
    <property type="protein sequence ID" value="PWB00362.1"/>
    <property type="molecule type" value="Genomic_DNA"/>
</dbReference>
<protein>
    <recommendedName>
        <fullName evidence="4">DUF456 domain-containing protein</fullName>
    </recommendedName>
</protein>
<evidence type="ECO:0000313" key="2">
    <source>
        <dbReference type="EMBL" id="PWB00362.1"/>
    </source>
</evidence>
<proteinExistence type="predicted"/>
<dbReference type="AlphaFoldDB" id="A0A2V1IIS0"/>
<evidence type="ECO:0000313" key="3">
    <source>
        <dbReference type="Proteomes" id="UP000244905"/>
    </source>
</evidence>
<reference evidence="3" key="1">
    <citation type="submission" date="2018-02" db="EMBL/GenBank/DDBJ databases">
        <authorList>
            <person name="Clavel T."/>
            <person name="Strowig T."/>
        </authorList>
    </citation>
    <scope>NUCLEOTIDE SEQUENCE [LARGE SCALE GENOMIC DNA]</scope>
    <source>
        <strain evidence="3">DSM 103720</strain>
    </source>
</reference>
<evidence type="ECO:0008006" key="4">
    <source>
        <dbReference type="Google" id="ProtNLM"/>
    </source>
</evidence>
<comment type="caution">
    <text evidence="2">The sequence shown here is derived from an EMBL/GenBank/DDBJ whole genome shotgun (WGS) entry which is preliminary data.</text>
</comment>
<organism evidence="2 3">
    <name type="scientific">Duncaniella muris</name>
    <dbReference type="NCBI Taxonomy" id="2094150"/>
    <lineage>
        <taxon>Bacteria</taxon>
        <taxon>Pseudomonadati</taxon>
        <taxon>Bacteroidota</taxon>
        <taxon>Bacteroidia</taxon>
        <taxon>Bacteroidales</taxon>
        <taxon>Muribaculaceae</taxon>
        <taxon>Duncaniella</taxon>
    </lineage>
</organism>
<dbReference type="RefSeq" id="WP_107033354.1">
    <property type="nucleotide sequence ID" value="NZ_CAOLYA010000004.1"/>
</dbReference>
<keyword evidence="3" id="KW-1185">Reference proteome</keyword>